<sequence length="235" mass="26838">MKVFRRKEDQPNGFCGNCSLKVDNVNLDRKNKVVVAQRQPRKSLRAKKSGVKNVNQKETWSKLKIKNKKKSRNNIAKKVQQPVFVSENSSPVLVLDLHHHSLSPHHKSTSGTVAFQFLPENIVLLILVTEPPSQPYCVNLCSSNVSLPHNGFCALQTPDFHSVLFLEQQSCGSCKKSWMHARWSLILKSLQILTRHMNYCCTDYCSTQLICIVWNFHVKERTLSSRTQSYFGKGI</sequence>
<dbReference type="Proteomes" id="UP001060215">
    <property type="component" value="Chromosome 13"/>
</dbReference>
<name>A0ACC0FPV2_9ERIC</name>
<accession>A0ACC0FPV2</accession>
<evidence type="ECO:0000313" key="2">
    <source>
        <dbReference type="Proteomes" id="UP001060215"/>
    </source>
</evidence>
<keyword evidence="2" id="KW-1185">Reference proteome</keyword>
<protein>
    <submittedName>
        <fullName evidence="1">Uncharacterized protein</fullName>
    </submittedName>
</protein>
<comment type="caution">
    <text evidence="1">The sequence shown here is derived from an EMBL/GenBank/DDBJ whole genome shotgun (WGS) entry which is preliminary data.</text>
</comment>
<dbReference type="EMBL" id="CM045770">
    <property type="protein sequence ID" value="KAI7990323.1"/>
    <property type="molecule type" value="Genomic_DNA"/>
</dbReference>
<organism evidence="1 2">
    <name type="scientific">Camellia lanceoleosa</name>
    <dbReference type="NCBI Taxonomy" id="1840588"/>
    <lineage>
        <taxon>Eukaryota</taxon>
        <taxon>Viridiplantae</taxon>
        <taxon>Streptophyta</taxon>
        <taxon>Embryophyta</taxon>
        <taxon>Tracheophyta</taxon>
        <taxon>Spermatophyta</taxon>
        <taxon>Magnoliopsida</taxon>
        <taxon>eudicotyledons</taxon>
        <taxon>Gunneridae</taxon>
        <taxon>Pentapetalae</taxon>
        <taxon>asterids</taxon>
        <taxon>Ericales</taxon>
        <taxon>Theaceae</taxon>
        <taxon>Camellia</taxon>
    </lineage>
</organism>
<evidence type="ECO:0000313" key="1">
    <source>
        <dbReference type="EMBL" id="KAI7990323.1"/>
    </source>
</evidence>
<gene>
    <name evidence="1" type="ORF">LOK49_LG12G02740</name>
</gene>
<reference evidence="1 2" key="1">
    <citation type="journal article" date="2022" name="Plant J.">
        <title>Chromosome-level genome of Camellia lanceoleosa provides a valuable resource for understanding genome evolution and self-incompatibility.</title>
        <authorList>
            <person name="Gong W."/>
            <person name="Xiao S."/>
            <person name="Wang L."/>
            <person name="Liao Z."/>
            <person name="Chang Y."/>
            <person name="Mo W."/>
            <person name="Hu G."/>
            <person name="Li W."/>
            <person name="Zhao G."/>
            <person name="Zhu H."/>
            <person name="Hu X."/>
            <person name="Ji K."/>
            <person name="Xiang X."/>
            <person name="Song Q."/>
            <person name="Yuan D."/>
            <person name="Jin S."/>
            <person name="Zhang L."/>
        </authorList>
    </citation>
    <scope>NUCLEOTIDE SEQUENCE [LARGE SCALE GENOMIC DNA]</scope>
    <source>
        <strain evidence="1">SQ_2022a</strain>
    </source>
</reference>
<proteinExistence type="predicted"/>